<feature type="chain" id="PRO_5023236216" description="Cell division coordinator CpoB" evidence="1">
    <location>
        <begin position="21"/>
        <end position="274"/>
    </location>
</feature>
<reference evidence="2 3" key="1">
    <citation type="submission" date="2019-07" db="EMBL/GenBank/DDBJ databases">
        <title>Litoreibacter alkalisoli sp. nov., isolated from saline-alkaline soil.</title>
        <authorList>
            <person name="Wang S."/>
            <person name="Xu L."/>
            <person name="Xing Y.-T."/>
            <person name="Sun J.-Q."/>
        </authorList>
    </citation>
    <scope>NUCLEOTIDE SEQUENCE [LARGE SCALE GENOMIC DNA]</scope>
    <source>
        <strain evidence="2 3">LN3S51</strain>
    </source>
</reference>
<feature type="coiled-coil region" evidence="1">
    <location>
        <begin position="27"/>
        <end position="94"/>
    </location>
</feature>
<keyword evidence="1" id="KW-0132">Cell division</keyword>
<comment type="similarity">
    <text evidence="1">Belongs to the CpoB family.</text>
</comment>
<evidence type="ECO:0000313" key="3">
    <source>
        <dbReference type="Proteomes" id="UP000318483"/>
    </source>
</evidence>
<name>A0A5B8J4R6_9RHOB</name>
<comment type="subcellular location">
    <subcellularLocation>
        <location evidence="1">Periplasm</location>
    </subcellularLocation>
</comment>
<dbReference type="Gene3D" id="1.25.40.10">
    <property type="entry name" value="Tetratricopeptide repeat domain"/>
    <property type="match status" value="1"/>
</dbReference>
<comment type="function">
    <text evidence="1">Mediates coordination of peptidoglycan synthesis and outer membrane constriction during cell division.</text>
</comment>
<keyword evidence="1" id="KW-0732">Signal</keyword>
<dbReference type="InterPro" id="IPR034706">
    <property type="entry name" value="CpoB"/>
</dbReference>
<gene>
    <name evidence="1" type="primary">cpoB</name>
    <name evidence="2" type="ORF">FPZ52_07770</name>
</gene>
<dbReference type="Pfam" id="PF13174">
    <property type="entry name" value="TPR_6"/>
    <property type="match status" value="1"/>
</dbReference>
<dbReference type="Proteomes" id="UP000318483">
    <property type="component" value="Chromosome"/>
</dbReference>
<dbReference type="InterPro" id="IPR011990">
    <property type="entry name" value="TPR-like_helical_dom_sf"/>
</dbReference>
<keyword evidence="1" id="KW-0175">Coiled coil</keyword>
<proteinExistence type="inferred from homology"/>
<organism evidence="2 3">
    <name type="scientific">Qingshengfaniella alkalisoli</name>
    <dbReference type="NCBI Taxonomy" id="2599296"/>
    <lineage>
        <taxon>Bacteria</taxon>
        <taxon>Pseudomonadati</taxon>
        <taxon>Pseudomonadota</taxon>
        <taxon>Alphaproteobacteria</taxon>
        <taxon>Rhodobacterales</taxon>
        <taxon>Paracoccaceae</taxon>
        <taxon>Qingshengfaniella</taxon>
    </lineage>
</organism>
<dbReference type="HAMAP" id="MF_02066">
    <property type="entry name" value="CpoB"/>
    <property type="match status" value="1"/>
</dbReference>
<dbReference type="RefSeq" id="WP_146364905.1">
    <property type="nucleotide sequence ID" value="NZ_CP042261.1"/>
</dbReference>
<dbReference type="AlphaFoldDB" id="A0A5B8J4R6"/>
<feature type="signal peptide" evidence="1">
    <location>
        <begin position="1"/>
        <end position="20"/>
    </location>
</feature>
<dbReference type="GO" id="GO:0030288">
    <property type="term" value="C:outer membrane-bounded periplasmic space"/>
    <property type="evidence" value="ECO:0007669"/>
    <property type="project" value="UniProtKB-UniRule"/>
</dbReference>
<dbReference type="OrthoDB" id="9763909at2"/>
<dbReference type="InterPro" id="IPR019734">
    <property type="entry name" value="TPR_rpt"/>
</dbReference>
<keyword evidence="1" id="KW-0574">Periplasm</keyword>
<evidence type="ECO:0000256" key="1">
    <source>
        <dbReference type="HAMAP-Rule" id="MF_02066"/>
    </source>
</evidence>
<sequence length="274" mass="28951" precursor="true">MSFRAVLLAVAVALPLTAAAQDRDATLADIRQELTVLSVELQKLKRELSTTGGVSNLPAGSGPLERLDGLETEVRRMTSKAEELENRINRVVDDGTNRISDLEFRLTELEGGDLGQLGETTPLGGENSAPAVAVPQPAPSNEPQLAMNEKSDFEAALGLVDKGTPADALAALTSFVDNYPRSPLAAEAQFYRGNALREVGDVANAGRAYLESFSLAENANPGLAADALFQLGRSLSDLGETREACVTLGQVKERYPDTAAAPRASERLGGMSCP</sequence>
<dbReference type="EMBL" id="CP042261">
    <property type="protein sequence ID" value="QDY69527.1"/>
    <property type="molecule type" value="Genomic_DNA"/>
</dbReference>
<dbReference type="GO" id="GO:0043093">
    <property type="term" value="P:FtsZ-dependent cytokinesis"/>
    <property type="evidence" value="ECO:0007669"/>
    <property type="project" value="UniProtKB-UniRule"/>
</dbReference>
<dbReference type="KEGG" id="lit:FPZ52_07770"/>
<keyword evidence="1" id="KW-0131">Cell cycle</keyword>
<dbReference type="SUPFAM" id="SSF48452">
    <property type="entry name" value="TPR-like"/>
    <property type="match status" value="1"/>
</dbReference>
<protein>
    <recommendedName>
        <fullName evidence="1">Cell division coordinator CpoB</fullName>
    </recommendedName>
</protein>
<accession>A0A5B8J4R6</accession>
<evidence type="ECO:0000313" key="2">
    <source>
        <dbReference type="EMBL" id="QDY69527.1"/>
    </source>
</evidence>
<keyword evidence="3" id="KW-1185">Reference proteome</keyword>